<proteinExistence type="predicted"/>
<keyword evidence="5" id="KW-1185">Reference proteome</keyword>
<dbReference type="PANTHER" id="PTHR43736">
    <property type="entry name" value="ADP-RIBOSE PYROPHOSPHATASE"/>
    <property type="match status" value="1"/>
</dbReference>
<accession>A0AAC8Q495</accession>
<dbReference type="AlphaFoldDB" id="A0AAC8Q495"/>
<organism evidence="2 4">
    <name type="scientific">Archangium gephyra</name>
    <dbReference type="NCBI Taxonomy" id="48"/>
    <lineage>
        <taxon>Bacteria</taxon>
        <taxon>Pseudomonadati</taxon>
        <taxon>Myxococcota</taxon>
        <taxon>Myxococcia</taxon>
        <taxon>Myxococcales</taxon>
        <taxon>Cystobacterineae</taxon>
        <taxon>Archangiaceae</taxon>
        <taxon>Archangium</taxon>
    </lineage>
</organism>
<dbReference type="PANTHER" id="PTHR43736:SF1">
    <property type="entry name" value="DIHYDRONEOPTERIN TRIPHOSPHATE DIPHOSPHATASE"/>
    <property type="match status" value="1"/>
</dbReference>
<dbReference type="Proteomes" id="UP000256345">
    <property type="component" value="Unassembled WGS sequence"/>
</dbReference>
<gene>
    <name evidence="2" type="ORF">AA314_02506</name>
    <name evidence="3" type="ORF">ATI61_112144</name>
</gene>
<dbReference type="InterPro" id="IPR015797">
    <property type="entry name" value="NUDIX_hydrolase-like_dom_sf"/>
</dbReference>
<protein>
    <submittedName>
        <fullName evidence="3">ADP-ribose pyrophosphatase YjhB (NUDIX family)</fullName>
    </submittedName>
    <submittedName>
        <fullName evidence="2">Adenosylhomocysteinase</fullName>
    </submittedName>
</protein>
<sequence length="195" mass="21539">MSSPLTSSPLTSLHELLARHVPSDDKEREDLAKMRALAAELEKPFSRAQERGHFTGSAVVVDPAGERVALVYHGKMHRWLQPGGHAEEADAGSMEATALREAREETGCRVRLHERAPRPLDVDVHTIAARKGEPEHLHLDVRFLVVAEDPESLAHDPAESFGAQWVTWDEALARTAGEAPLRRMMEKARAVVRAG</sequence>
<dbReference type="EMBL" id="QUMU01000012">
    <property type="protein sequence ID" value="REG26049.1"/>
    <property type="molecule type" value="Genomic_DNA"/>
</dbReference>
<evidence type="ECO:0000313" key="4">
    <source>
        <dbReference type="Proteomes" id="UP000035579"/>
    </source>
</evidence>
<feature type="domain" description="Nudix hydrolase" evidence="1">
    <location>
        <begin position="51"/>
        <end position="188"/>
    </location>
</feature>
<reference evidence="2 4" key="1">
    <citation type="submission" date="2015-05" db="EMBL/GenBank/DDBJ databases">
        <title>Genome assembly of Archangium gephyra DSM 2261.</title>
        <authorList>
            <person name="Sharma G."/>
            <person name="Subramanian S."/>
        </authorList>
    </citation>
    <scope>NUCLEOTIDE SEQUENCE [LARGE SCALE GENOMIC DNA]</scope>
    <source>
        <strain evidence="2 4">DSM 2261</strain>
    </source>
</reference>
<dbReference type="EMBL" id="CP011509">
    <property type="protein sequence ID" value="AKJ00880.1"/>
    <property type="molecule type" value="Genomic_DNA"/>
</dbReference>
<dbReference type="Gene3D" id="3.90.79.10">
    <property type="entry name" value="Nucleoside Triphosphate Pyrophosphohydrolase"/>
    <property type="match status" value="1"/>
</dbReference>
<evidence type="ECO:0000259" key="1">
    <source>
        <dbReference type="PROSITE" id="PS51462"/>
    </source>
</evidence>
<evidence type="ECO:0000313" key="5">
    <source>
        <dbReference type="Proteomes" id="UP000256345"/>
    </source>
</evidence>
<dbReference type="CDD" id="cd03674">
    <property type="entry name" value="NUDIX_Hydrolase"/>
    <property type="match status" value="1"/>
</dbReference>
<dbReference type="InterPro" id="IPR000086">
    <property type="entry name" value="NUDIX_hydrolase_dom"/>
</dbReference>
<dbReference type="SUPFAM" id="SSF55811">
    <property type="entry name" value="Nudix"/>
    <property type="match status" value="1"/>
</dbReference>
<dbReference type="KEGG" id="age:AA314_02506"/>
<dbReference type="Pfam" id="PF00293">
    <property type="entry name" value="NUDIX"/>
    <property type="match status" value="1"/>
</dbReference>
<dbReference type="PROSITE" id="PS51462">
    <property type="entry name" value="NUDIX"/>
    <property type="match status" value="1"/>
</dbReference>
<dbReference type="RefSeq" id="WP_047855605.1">
    <property type="nucleotide sequence ID" value="NZ_CP011509.1"/>
</dbReference>
<evidence type="ECO:0000313" key="3">
    <source>
        <dbReference type="EMBL" id="REG26049.1"/>
    </source>
</evidence>
<dbReference type="Proteomes" id="UP000035579">
    <property type="component" value="Chromosome"/>
</dbReference>
<evidence type="ECO:0000313" key="2">
    <source>
        <dbReference type="EMBL" id="AKJ00880.1"/>
    </source>
</evidence>
<name>A0AAC8Q495_9BACT</name>
<reference evidence="3 5" key="2">
    <citation type="submission" date="2018-08" db="EMBL/GenBank/DDBJ databases">
        <title>Genomic Encyclopedia of Archaeal and Bacterial Type Strains, Phase II (KMG-II): from individual species to whole genera.</title>
        <authorList>
            <person name="Goeker M."/>
        </authorList>
    </citation>
    <scope>NUCLEOTIDE SEQUENCE [LARGE SCALE GENOMIC DNA]</scope>
    <source>
        <strain evidence="3 5">DSM 2261</strain>
    </source>
</reference>